<proteinExistence type="predicted"/>
<name>A0ABN3A832_9ACTN</name>
<dbReference type="RefSeq" id="WP_344157740.1">
    <property type="nucleotide sequence ID" value="NZ_BAAAQR010000018.1"/>
</dbReference>
<organism evidence="2 3">
    <name type="scientific">Nocardioides koreensis</name>
    <dbReference type="NCBI Taxonomy" id="433651"/>
    <lineage>
        <taxon>Bacteria</taxon>
        <taxon>Bacillati</taxon>
        <taxon>Actinomycetota</taxon>
        <taxon>Actinomycetes</taxon>
        <taxon>Propionibacteriales</taxon>
        <taxon>Nocardioidaceae</taxon>
        <taxon>Nocardioides</taxon>
    </lineage>
</organism>
<dbReference type="InterPro" id="IPR058998">
    <property type="entry name" value="YycE-like_N"/>
</dbReference>
<comment type="caution">
    <text evidence="2">The sequence shown here is derived from an EMBL/GenBank/DDBJ whole genome shotgun (WGS) entry which is preliminary data.</text>
</comment>
<feature type="domain" description="YycE-like N-terminal" evidence="1">
    <location>
        <begin position="21"/>
        <end position="71"/>
    </location>
</feature>
<dbReference type="InterPro" id="IPR029068">
    <property type="entry name" value="Glyas_Bleomycin-R_OHBP_Dase"/>
</dbReference>
<sequence>MFLTSQSTTDAPVVHGRTPTVRVARRCWRLEECAAFYVNIVGLSQLYEFSDHAGYDGVVLALRGPAVQLELVSPPDDSPMASPDDEDLIVILVDDDRDLDARRHRLTRDLGLTVTRPHNPYWRARRAFVVRDPDGRGVMFAFDPDEPPGP</sequence>
<evidence type="ECO:0000313" key="3">
    <source>
        <dbReference type="Proteomes" id="UP001501771"/>
    </source>
</evidence>
<gene>
    <name evidence="2" type="ORF">GCM10009844_43500</name>
</gene>
<dbReference type="EMBL" id="BAAAQR010000018">
    <property type="protein sequence ID" value="GAA2155847.1"/>
    <property type="molecule type" value="Genomic_DNA"/>
</dbReference>
<evidence type="ECO:0000313" key="2">
    <source>
        <dbReference type="EMBL" id="GAA2155847.1"/>
    </source>
</evidence>
<dbReference type="Proteomes" id="UP001501771">
    <property type="component" value="Unassembled WGS sequence"/>
</dbReference>
<keyword evidence="3" id="KW-1185">Reference proteome</keyword>
<evidence type="ECO:0000259" key="1">
    <source>
        <dbReference type="Pfam" id="PF22658"/>
    </source>
</evidence>
<accession>A0ABN3A832</accession>
<protein>
    <submittedName>
        <fullName evidence="2">VOC family protein</fullName>
    </submittedName>
</protein>
<dbReference type="Gene3D" id="3.10.180.10">
    <property type="entry name" value="2,3-Dihydroxybiphenyl 1,2-Dioxygenase, domain 1"/>
    <property type="match status" value="1"/>
</dbReference>
<dbReference type="Pfam" id="PF22658">
    <property type="entry name" value="YycE-like_N"/>
    <property type="match status" value="1"/>
</dbReference>
<dbReference type="SUPFAM" id="SSF54593">
    <property type="entry name" value="Glyoxalase/Bleomycin resistance protein/Dihydroxybiphenyl dioxygenase"/>
    <property type="match status" value="1"/>
</dbReference>
<reference evidence="2 3" key="1">
    <citation type="journal article" date="2019" name="Int. J. Syst. Evol. Microbiol.">
        <title>The Global Catalogue of Microorganisms (GCM) 10K type strain sequencing project: providing services to taxonomists for standard genome sequencing and annotation.</title>
        <authorList>
            <consortium name="The Broad Institute Genomics Platform"/>
            <consortium name="The Broad Institute Genome Sequencing Center for Infectious Disease"/>
            <person name="Wu L."/>
            <person name="Ma J."/>
        </authorList>
    </citation>
    <scope>NUCLEOTIDE SEQUENCE [LARGE SCALE GENOMIC DNA]</scope>
    <source>
        <strain evidence="2 3">JCM 16022</strain>
    </source>
</reference>